<dbReference type="SUPFAM" id="SSF53850">
    <property type="entry name" value="Periplasmic binding protein-like II"/>
    <property type="match status" value="1"/>
</dbReference>
<dbReference type="Gene3D" id="3.40.190.10">
    <property type="entry name" value="Periplasmic binding protein-like II"/>
    <property type="match status" value="2"/>
</dbReference>
<name>A0ABS1LPI7_9MICO</name>
<reference evidence="8 9" key="1">
    <citation type="journal article" date="2021" name="Arch. Microbiol.">
        <title>Myceligenerans indicum sp. nov., an actinobacterium isolated from mangrove sediment of Sundarbans, India.</title>
        <authorList>
            <person name="Asha K."/>
            <person name="Bhadury P."/>
        </authorList>
    </citation>
    <scope>NUCLEOTIDE SEQUENCE [LARGE SCALE GENOMIC DNA]</scope>
    <source>
        <strain evidence="8 9">I2</strain>
    </source>
</reference>
<dbReference type="PANTHER" id="PTHR42996:SF1">
    <property type="entry name" value="PHOSPHATE-BINDING PROTEIN PSTS"/>
    <property type="match status" value="1"/>
</dbReference>
<feature type="chain" id="PRO_5045322778" description="Phosphate-binding protein" evidence="6">
    <location>
        <begin position="34"/>
        <end position="374"/>
    </location>
</feature>
<protein>
    <recommendedName>
        <fullName evidence="4">Phosphate-binding protein</fullName>
    </recommendedName>
</protein>
<organism evidence="8 9">
    <name type="scientific">Myceligenerans indicum</name>
    <dbReference type="NCBI Taxonomy" id="2593663"/>
    <lineage>
        <taxon>Bacteria</taxon>
        <taxon>Bacillati</taxon>
        <taxon>Actinomycetota</taxon>
        <taxon>Actinomycetes</taxon>
        <taxon>Micrococcales</taxon>
        <taxon>Promicromonosporaceae</taxon>
        <taxon>Myceligenerans</taxon>
    </lineage>
</organism>
<dbReference type="Proteomes" id="UP000675409">
    <property type="component" value="Unassembled WGS sequence"/>
</dbReference>
<evidence type="ECO:0000256" key="5">
    <source>
        <dbReference type="SAM" id="MobiDB-lite"/>
    </source>
</evidence>
<feature type="signal peptide" evidence="6">
    <location>
        <begin position="1"/>
        <end position="33"/>
    </location>
</feature>
<dbReference type="PROSITE" id="PS51257">
    <property type="entry name" value="PROKAR_LIPOPROTEIN"/>
    <property type="match status" value="1"/>
</dbReference>
<feature type="region of interest" description="Disordered" evidence="5">
    <location>
        <begin position="36"/>
        <end position="59"/>
    </location>
</feature>
<proteinExistence type="inferred from homology"/>
<evidence type="ECO:0000256" key="4">
    <source>
        <dbReference type="PIRNR" id="PIRNR002756"/>
    </source>
</evidence>
<dbReference type="EMBL" id="JABBYC010000046">
    <property type="protein sequence ID" value="MBL0888176.1"/>
    <property type="molecule type" value="Genomic_DNA"/>
</dbReference>
<evidence type="ECO:0000259" key="7">
    <source>
        <dbReference type="Pfam" id="PF12849"/>
    </source>
</evidence>
<dbReference type="PIRSF" id="PIRSF002756">
    <property type="entry name" value="PstS"/>
    <property type="match status" value="1"/>
</dbReference>
<gene>
    <name evidence="8" type="ORF">HGK34_18115</name>
</gene>
<evidence type="ECO:0000256" key="2">
    <source>
        <dbReference type="ARBA" id="ARBA00022448"/>
    </source>
</evidence>
<keyword evidence="9" id="KW-1185">Reference proteome</keyword>
<dbReference type="InterPro" id="IPR005673">
    <property type="entry name" value="ABC_phos-bd_PstS"/>
</dbReference>
<comment type="similarity">
    <text evidence="1 4">Belongs to the PstS family.</text>
</comment>
<evidence type="ECO:0000256" key="1">
    <source>
        <dbReference type="ARBA" id="ARBA00008725"/>
    </source>
</evidence>
<evidence type="ECO:0000313" key="8">
    <source>
        <dbReference type="EMBL" id="MBL0888176.1"/>
    </source>
</evidence>
<evidence type="ECO:0000256" key="3">
    <source>
        <dbReference type="ARBA" id="ARBA00022592"/>
    </source>
</evidence>
<sequence length="374" mass="38474">MERHVKLSRFTRAGSSAAMVGALALTLAACAPANESTGDATGDETTDGGMSLSGELSGGGASTQEVAMEAWRATFQSENPDATVNYDPIGSGGGRENFTSGAFPFAGSDAALDDDEMAAAEAICGEGSVLEYPAYISPIAVAFNLEGVDELNLSPETIAKVFKGDITKWNDKAIAADNEGVDLPDTDITVVHRSDDSGTTENFTSYLNTVVPDVWDFEVEGVWPVEGQESAQGTSGVVNAAEAGDGTITYADASQVAGLGTIAVGVGDDFVPYSAEAAAAVVEQSPRVEGTADTVFVYDLQRDLAGTYPIVLVSYQMACATYEDEATAALVKGFLGHVMSEEGQQEASDQAGSAPISSALIGEIAPEIEAITAG</sequence>
<accession>A0ABS1LPI7</accession>
<keyword evidence="3 4" id="KW-0592">Phosphate transport</keyword>
<feature type="domain" description="PBP" evidence="7">
    <location>
        <begin position="51"/>
        <end position="342"/>
    </location>
</feature>
<keyword evidence="6" id="KW-0732">Signal</keyword>
<keyword evidence="2 4" id="KW-0813">Transport</keyword>
<dbReference type="PANTHER" id="PTHR42996">
    <property type="entry name" value="PHOSPHATE-BINDING PROTEIN PSTS"/>
    <property type="match status" value="1"/>
</dbReference>
<dbReference type="CDD" id="cd13565">
    <property type="entry name" value="PBP2_PstS"/>
    <property type="match status" value="1"/>
</dbReference>
<evidence type="ECO:0000256" key="6">
    <source>
        <dbReference type="SAM" id="SignalP"/>
    </source>
</evidence>
<dbReference type="InterPro" id="IPR024370">
    <property type="entry name" value="PBP_domain"/>
</dbReference>
<comment type="caution">
    <text evidence="8">The sequence shown here is derived from an EMBL/GenBank/DDBJ whole genome shotgun (WGS) entry which is preliminary data.</text>
</comment>
<dbReference type="Pfam" id="PF12849">
    <property type="entry name" value="PBP_like_2"/>
    <property type="match status" value="1"/>
</dbReference>
<evidence type="ECO:0000313" key="9">
    <source>
        <dbReference type="Proteomes" id="UP000675409"/>
    </source>
</evidence>
<dbReference type="InterPro" id="IPR050962">
    <property type="entry name" value="Phosphate-bind_PstS"/>
</dbReference>